<proteinExistence type="predicted"/>
<evidence type="ECO:0000256" key="1">
    <source>
        <dbReference type="SAM" id="Phobius"/>
    </source>
</evidence>
<dbReference type="AlphaFoldDB" id="A0A367YRV8"/>
<organism evidence="2 3">
    <name type="scientific">Desertihabitans brevis</name>
    <dbReference type="NCBI Taxonomy" id="2268447"/>
    <lineage>
        <taxon>Bacteria</taxon>
        <taxon>Bacillati</taxon>
        <taxon>Actinomycetota</taxon>
        <taxon>Actinomycetes</taxon>
        <taxon>Propionibacteriales</taxon>
        <taxon>Propionibacteriaceae</taxon>
        <taxon>Desertihabitans</taxon>
    </lineage>
</organism>
<evidence type="ECO:0000313" key="2">
    <source>
        <dbReference type="EMBL" id="RCK68558.1"/>
    </source>
</evidence>
<keyword evidence="1" id="KW-1133">Transmembrane helix</keyword>
<keyword evidence="1" id="KW-0812">Transmembrane</keyword>
<dbReference type="EMBL" id="QOUI01000010">
    <property type="protein sequence ID" value="RCK68558.1"/>
    <property type="molecule type" value="Genomic_DNA"/>
</dbReference>
<name>A0A367YRV8_9ACTN</name>
<feature type="transmembrane region" description="Helical" evidence="1">
    <location>
        <begin position="16"/>
        <end position="34"/>
    </location>
</feature>
<keyword evidence="3" id="KW-1185">Reference proteome</keyword>
<dbReference type="InterPro" id="IPR025339">
    <property type="entry name" value="DUF4245"/>
</dbReference>
<dbReference type="Pfam" id="PF14030">
    <property type="entry name" value="DUF4245"/>
    <property type="match status" value="1"/>
</dbReference>
<keyword evidence="1" id="KW-0472">Membrane</keyword>
<sequence>MAGVARDRNRTRAGDMFRSLAVILLPILVIGALLTRTLDDYPVQAVEVAPHLERARAEAPFPVLAPVQLPEGWVPTRATWVAQGERALNDEPSPRNQWTLGYLDPSETYLSVEQGDGPVETYLVEATREGRPEATSQVGEQTWQQYLSADGRTRSLVLTEPAVTTVVSGDVPYEELVAFAGTLSTG</sequence>
<reference evidence="2 3" key="1">
    <citation type="submission" date="2018-07" db="EMBL/GenBank/DDBJ databases">
        <title>Desertimonas flava gen. nov. sp. nov.</title>
        <authorList>
            <person name="Liu S."/>
        </authorList>
    </citation>
    <scope>NUCLEOTIDE SEQUENCE [LARGE SCALE GENOMIC DNA]</scope>
    <source>
        <strain evidence="2 3">16Sb5-5</strain>
    </source>
</reference>
<dbReference type="Proteomes" id="UP000252770">
    <property type="component" value="Unassembled WGS sequence"/>
</dbReference>
<evidence type="ECO:0000313" key="3">
    <source>
        <dbReference type="Proteomes" id="UP000252770"/>
    </source>
</evidence>
<accession>A0A367YRV8</accession>
<comment type="caution">
    <text evidence="2">The sequence shown here is derived from an EMBL/GenBank/DDBJ whole genome shotgun (WGS) entry which is preliminary data.</text>
</comment>
<gene>
    <name evidence="2" type="ORF">DT076_15090</name>
</gene>
<protein>
    <submittedName>
        <fullName evidence="2">DUF4245 domain-containing protein</fullName>
    </submittedName>
</protein>